<sequence length="513" mass="56436">MLLLQADHVSKSFGDRLLFAFDRLEIHRGDRIGLVGANGAGKSTLLAVLRGDEPADTGRIDRRCAIAMARQSGEADGTADGPSLRLLSPGGGRKSGGERTRYALAAAFSQDAPLLFADEPTTNLDLDGIEQLQKLLLDSRSAVVLISHDRALLDRFCTSIWAIENSGLRVYPGGYSDYLAQRNRERAFEQFEYEQYRAEKSRLQQEVYSRREQTRAMRKAPKRMGNSEARLHKGKAAEQQGQLAKRAGVLAKRLERLEEKQRPANLPQVRMALGSASPVTARRAACIEGLTVRCGTRTVLQNASFELLTGTRTVMLGANGAGKTTLLEHLMRGGAHARFAGGVKAGYFSQNHDVLEPDKTVLENARDGSPLAEHEVRAILANLGLADGDVFKPARVLSGGERAKAAFARLLASDCNLLVLDEPTNHLDLYALEALERLLTRWQGTLLVVTHDRRLTERLAQRLLFVENGGVRTFDGSWADWQAELARRAAPRGSGLDDLIDRMRRAAEPPKLF</sequence>
<dbReference type="CDD" id="cd03221">
    <property type="entry name" value="ABCF_EF-3"/>
    <property type="match status" value="2"/>
</dbReference>
<dbReference type="InterPro" id="IPR003439">
    <property type="entry name" value="ABC_transporter-like_ATP-bd"/>
</dbReference>
<protein>
    <submittedName>
        <fullName evidence="7">ABC transporter ATP-binding protein</fullName>
    </submittedName>
    <submittedName>
        <fullName evidence="6">ABC-F type ribosomal protection protein</fullName>
    </submittedName>
</protein>
<evidence type="ECO:0000256" key="4">
    <source>
        <dbReference type="SAM" id="MobiDB-lite"/>
    </source>
</evidence>
<dbReference type="EMBL" id="NFKP01000010">
    <property type="protein sequence ID" value="OUP69267.1"/>
    <property type="molecule type" value="Genomic_DNA"/>
</dbReference>
<reference evidence="6" key="2">
    <citation type="journal article" date="2018" name="BMC Genomics">
        <title>Whole genome sequencing and function prediction of 133 gut anaerobes isolated from chicken caecum in pure cultures.</title>
        <authorList>
            <person name="Medvecky M."/>
            <person name="Cejkova D."/>
            <person name="Polansky O."/>
            <person name="Karasova D."/>
            <person name="Kubasova T."/>
            <person name="Cizek A."/>
            <person name="Rychlik I."/>
        </authorList>
    </citation>
    <scope>NUCLEOTIDE SEQUENCE</scope>
    <source>
        <strain evidence="6">An175</strain>
    </source>
</reference>
<name>A0A1Y4MKK6_9FIRM</name>
<dbReference type="InterPro" id="IPR050611">
    <property type="entry name" value="ABCF"/>
</dbReference>
<feature type="domain" description="ABC transporter" evidence="5">
    <location>
        <begin position="4"/>
        <end position="190"/>
    </location>
</feature>
<dbReference type="NCBIfam" id="NF000355">
    <property type="entry name" value="ribo_prot_ABC_F"/>
    <property type="match status" value="1"/>
</dbReference>
<dbReference type="PROSITE" id="PS00211">
    <property type="entry name" value="ABC_TRANSPORTER_1"/>
    <property type="match status" value="1"/>
</dbReference>
<feature type="region of interest" description="Disordered" evidence="4">
    <location>
        <begin position="215"/>
        <end position="238"/>
    </location>
</feature>
<evidence type="ECO:0000313" key="8">
    <source>
        <dbReference type="Proteomes" id="UP000196386"/>
    </source>
</evidence>
<dbReference type="PANTHER" id="PTHR19211:SF100">
    <property type="entry name" value="RIBOSOME PROTECTION PROTEIN VMLR"/>
    <property type="match status" value="1"/>
</dbReference>
<dbReference type="InterPro" id="IPR027417">
    <property type="entry name" value="P-loop_NTPase"/>
</dbReference>
<dbReference type="InterPro" id="IPR017871">
    <property type="entry name" value="ABC_transporter-like_CS"/>
</dbReference>
<dbReference type="PANTHER" id="PTHR19211">
    <property type="entry name" value="ATP-BINDING TRANSPORT PROTEIN-RELATED"/>
    <property type="match status" value="1"/>
</dbReference>
<dbReference type="Proteomes" id="UP000260828">
    <property type="component" value="Unassembled WGS sequence"/>
</dbReference>
<dbReference type="Gene3D" id="3.40.50.300">
    <property type="entry name" value="P-loop containing nucleotide triphosphate hydrolases"/>
    <property type="match status" value="3"/>
</dbReference>
<feature type="region of interest" description="Disordered" evidence="4">
    <location>
        <begin position="71"/>
        <end position="97"/>
    </location>
</feature>
<dbReference type="GO" id="GO:0016887">
    <property type="term" value="F:ATP hydrolysis activity"/>
    <property type="evidence" value="ECO:0007669"/>
    <property type="project" value="InterPro"/>
</dbReference>
<dbReference type="InterPro" id="IPR003593">
    <property type="entry name" value="AAA+_ATPase"/>
</dbReference>
<accession>A0A1Y4MKK6</accession>
<keyword evidence="2" id="KW-0547">Nucleotide-binding</keyword>
<dbReference type="EMBL" id="QVME01000006">
    <property type="protein sequence ID" value="RGE66877.1"/>
    <property type="molecule type" value="Genomic_DNA"/>
</dbReference>
<dbReference type="AlphaFoldDB" id="A0A1Y4MKK6"/>
<gene>
    <name evidence="6" type="ORF">B5F11_09240</name>
    <name evidence="7" type="ORF">DXC40_11555</name>
</gene>
<proteinExistence type="predicted"/>
<evidence type="ECO:0000259" key="5">
    <source>
        <dbReference type="PROSITE" id="PS50893"/>
    </source>
</evidence>
<feature type="domain" description="ABC transporter" evidence="5">
    <location>
        <begin position="285"/>
        <end position="493"/>
    </location>
</feature>
<evidence type="ECO:0000313" key="9">
    <source>
        <dbReference type="Proteomes" id="UP000260828"/>
    </source>
</evidence>
<evidence type="ECO:0000313" key="6">
    <source>
        <dbReference type="EMBL" id="OUP69267.1"/>
    </source>
</evidence>
<reference evidence="8" key="1">
    <citation type="submission" date="2017-04" db="EMBL/GenBank/DDBJ databases">
        <title>Function of individual gut microbiota members based on whole genome sequencing of pure cultures obtained from chicken caecum.</title>
        <authorList>
            <person name="Medvecky M."/>
            <person name="Cejkova D."/>
            <person name="Polansky O."/>
            <person name="Karasova D."/>
            <person name="Kubasova T."/>
            <person name="Cizek A."/>
            <person name="Rychlik I."/>
        </authorList>
    </citation>
    <scope>NUCLEOTIDE SEQUENCE [LARGE SCALE GENOMIC DNA]</scope>
    <source>
        <strain evidence="8">An175</strain>
    </source>
</reference>
<keyword evidence="3 7" id="KW-0067">ATP-binding</keyword>
<dbReference type="SUPFAM" id="SSF52540">
    <property type="entry name" value="P-loop containing nucleoside triphosphate hydrolases"/>
    <property type="match status" value="2"/>
</dbReference>
<organism evidence="6 8">
    <name type="scientific">Anaerotruncus colihominis</name>
    <dbReference type="NCBI Taxonomy" id="169435"/>
    <lineage>
        <taxon>Bacteria</taxon>
        <taxon>Bacillati</taxon>
        <taxon>Bacillota</taxon>
        <taxon>Clostridia</taxon>
        <taxon>Eubacteriales</taxon>
        <taxon>Oscillospiraceae</taxon>
        <taxon>Anaerotruncus</taxon>
    </lineage>
</organism>
<dbReference type="SMART" id="SM00382">
    <property type="entry name" value="AAA"/>
    <property type="match status" value="2"/>
</dbReference>
<comment type="caution">
    <text evidence="6">The sequence shown here is derived from an EMBL/GenBank/DDBJ whole genome shotgun (WGS) entry which is preliminary data.</text>
</comment>
<keyword evidence="1" id="KW-0677">Repeat</keyword>
<evidence type="ECO:0000313" key="7">
    <source>
        <dbReference type="EMBL" id="RGE66877.1"/>
    </source>
</evidence>
<dbReference type="RefSeq" id="WP_087301086.1">
    <property type="nucleotide sequence ID" value="NZ_NFKP01000010.1"/>
</dbReference>
<dbReference type="GO" id="GO:0005524">
    <property type="term" value="F:ATP binding"/>
    <property type="evidence" value="ECO:0007669"/>
    <property type="project" value="UniProtKB-KW"/>
</dbReference>
<evidence type="ECO:0000256" key="3">
    <source>
        <dbReference type="ARBA" id="ARBA00022840"/>
    </source>
</evidence>
<dbReference type="Proteomes" id="UP000196386">
    <property type="component" value="Unassembled WGS sequence"/>
</dbReference>
<dbReference type="Pfam" id="PF00005">
    <property type="entry name" value="ABC_tran"/>
    <property type="match status" value="2"/>
</dbReference>
<evidence type="ECO:0000256" key="1">
    <source>
        <dbReference type="ARBA" id="ARBA00022737"/>
    </source>
</evidence>
<dbReference type="PROSITE" id="PS50893">
    <property type="entry name" value="ABC_TRANSPORTER_2"/>
    <property type="match status" value="2"/>
</dbReference>
<reference evidence="7 9" key="3">
    <citation type="submission" date="2018-08" db="EMBL/GenBank/DDBJ databases">
        <title>A genome reference for cultivated species of the human gut microbiota.</title>
        <authorList>
            <person name="Zou Y."/>
            <person name="Xue W."/>
            <person name="Luo G."/>
        </authorList>
    </citation>
    <scope>NUCLEOTIDE SEQUENCE [LARGE SCALE GENOMIC DNA]</scope>
    <source>
        <strain evidence="7 9">TF05-12AC</strain>
    </source>
</reference>
<evidence type="ECO:0000256" key="2">
    <source>
        <dbReference type="ARBA" id="ARBA00022741"/>
    </source>
</evidence>